<evidence type="ECO:0000259" key="1">
    <source>
        <dbReference type="Pfam" id="PF13614"/>
    </source>
</evidence>
<dbReference type="RefSeq" id="WP_069967828.1">
    <property type="nucleotide sequence ID" value="NZ_CM124774.1"/>
</dbReference>
<comment type="caution">
    <text evidence="2">The sequence shown here is derived from an EMBL/GenBank/DDBJ whole genome shotgun (WGS) entry which is preliminary data.</text>
</comment>
<dbReference type="Gene3D" id="3.40.50.300">
    <property type="entry name" value="P-loop containing nucleotide triphosphate hydrolases"/>
    <property type="match status" value="1"/>
</dbReference>
<dbReference type="InterPro" id="IPR027417">
    <property type="entry name" value="P-loop_NTPase"/>
</dbReference>
<name>A0A1E5QIQ4_9CYAN</name>
<dbReference type="CDD" id="cd02042">
    <property type="entry name" value="ParAB_family"/>
    <property type="match status" value="1"/>
</dbReference>
<gene>
    <name evidence="2" type="ORF">BH720_13970</name>
</gene>
<evidence type="ECO:0000313" key="2">
    <source>
        <dbReference type="EMBL" id="OEJ74576.1"/>
    </source>
</evidence>
<dbReference type="InterPro" id="IPR025669">
    <property type="entry name" value="AAA_dom"/>
</dbReference>
<dbReference type="AlphaFoldDB" id="A0A1E5QIQ4"/>
<dbReference type="SUPFAM" id="SSF52540">
    <property type="entry name" value="P-loop containing nucleoside triphosphate hydrolases"/>
    <property type="match status" value="1"/>
</dbReference>
<dbReference type="STRING" id="1781255.BH720_13970"/>
<organism evidence="2">
    <name type="scientific">Desertifilum tharense IPPAS B-1220</name>
    <dbReference type="NCBI Taxonomy" id="1781255"/>
    <lineage>
        <taxon>Bacteria</taxon>
        <taxon>Bacillati</taxon>
        <taxon>Cyanobacteriota</taxon>
        <taxon>Cyanophyceae</taxon>
        <taxon>Desertifilales</taxon>
        <taxon>Desertifilaceae</taxon>
        <taxon>Desertifilum</taxon>
    </lineage>
</organism>
<proteinExistence type="predicted"/>
<feature type="domain" description="AAA" evidence="1">
    <location>
        <begin position="4"/>
        <end position="213"/>
    </location>
</feature>
<protein>
    <submittedName>
        <fullName evidence="2">Cobyrinic acid a,c-diamide synthase</fullName>
    </submittedName>
</protein>
<dbReference type="PANTHER" id="PTHR13696:SF52">
    <property type="entry name" value="PARA FAMILY PROTEIN CT_582"/>
    <property type="match status" value="1"/>
</dbReference>
<accession>A0A1E5QIQ4</accession>
<dbReference type="InterPro" id="IPR050678">
    <property type="entry name" value="DNA_Partitioning_ATPase"/>
</dbReference>
<dbReference type="PANTHER" id="PTHR13696">
    <property type="entry name" value="P-LOOP CONTAINING NUCLEOSIDE TRIPHOSPHATE HYDROLASE"/>
    <property type="match status" value="1"/>
</dbReference>
<sequence length="320" mass="35779">MGYIISTVNMKGGVGKTTLTVNLATSLAKHYNKRVLVIDLDTQISATLSLMQPSHFAKLRKERRTCRQLIAKAINPLVQSNYAIQDLIQPYICAVKGLDLLPGDIDMYDEFSVSEMMYEKAAYHEGANQSPRTGPTNFEQVWNNFERVLIRGILSPVISEYDFIILDCAPGYNLLTRSALTASDFYMLPAKPEPLSLIGIQLLERRLARLREVHKDTNPLNIEMLGIVFTMAGGLMNRYYRQVMNRVTEDYSAAKIFSTRIPADVNVSKAVDSGMPVVLAHPGSAGGRAFQRLTQETLHKLELIAGKKEQKVKVNLAELE</sequence>
<dbReference type="EMBL" id="MJGC01000065">
    <property type="protein sequence ID" value="OEJ74576.1"/>
    <property type="molecule type" value="Genomic_DNA"/>
</dbReference>
<dbReference type="Pfam" id="PF13614">
    <property type="entry name" value="AAA_31"/>
    <property type="match status" value="1"/>
</dbReference>
<reference evidence="2" key="1">
    <citation type="submission" date="2016-09" db="EMBL/GenBank/DDBJ databases">
        <title>Draft genome of thermotolerant cyanobacterium Desertifilum sp. strain IPPAS B-1220.</title>
        <authorList>
            <person name="Sinetova M.A."/>
            <person name="Bolakhan K."/>
            <person name="Zayadan B.K."/>
            <person name="Mironov K.S."/>
            <person name="Ustinova V."/>
            <person name="Kupriyanova E.V."/>
            <person name="Sidorov R.A."/>
            <person name="Skrypnik A.N."/>
            <person name="Gogoleva N.E."/>
            <person name="Gogolev Y.V."/>
            <person name="Los D.A."/>
        </authorList>
    </citation>
    <scope>NUCLEOTIDE SEQUENCE [LARGE SCALE GENOMIC DNA]</scope>
    <source>
        <strain evidence="2">IPPAS B-1220</strain>
    </source>
</reference>
<dbReference type="OrthoDB" id="9815116at2"/>